<evidence type="ECO:0000256" key="1">
    <source>
        <dbReference type="SAM" id="MobiDB-lite"/>
    </source>
</evidence>
<sequence>MAHDCVVGLVMGVSRLGMGFFLGICPLWPGFSTSYCTVLHVCVFALDALTVWCFYFLVVSFLFYLLKKSISQDVAKAIRRPCPRDLAMLGDFSLLPFFHSSRHIAHAWPGFGPTDSGRLTWKRAPLTGPKTRQGRERPKKRTDDLGKEKAMTLDWVRKEARGKGGLRDLCELLLLARKFSHVGQQTA</sequence>
<feature type="region of interest" description="Disordered" evidence="1">
    <location>
        <begin position="122"/>
        <end position="146"/>
    </location>
</feature>
<keyword evidence="2" id="KW-0812">Transmembrane</keyword>
<feature type="transmembrane region" description="Helical" evidence="2">
    <location>
        <begin position="7"/>
        <end position="31"/>
    </location>
</feature>
<evidence type="ECO:0000313" key="3">
    <source>
        <dbReference type="EMBL" id="PTB48527.1"/>
    </source>
</evidence>
<protein>
    <submittedName>
        <fullName evidence="3">Uncharacterized protein</fullName>
    </submittedName>
</protein>
<reference evidence="3 4" key="1">
    <citation type="submission" date="2016-07" db="EMBL/GenBank/DDBJ databases">
        <title>Multiple horizontal gene transfer events from other fungi enriched the ability of initially mycotrophic Trichoderma (Ascomycota) to feed on dead plant biomass.</title>
        <authorList>
            <consortium name="DOE Joint Genome Institute"/>
            <person name="Aerts A."/>
            <person name="Atanasova L."/>
            <person name="Chenthamara K."/>
            <person name="Zhang J."/>
            <person name="Grujic M."/>
            <person name="Henrissat B."/>
            <person name="Kuo A."/>
            <person name="Salamov A."/>
            <person name="Lipzen A."/>
            <person name="Labutti K."/>
            <person name="Barry K."/>
            <person name="Miao Y."/>
            <person name="Rahimi M.J."/>
            <person name="Shen Q."/>
            <person name="Grigoriev I.V."/>
            <person name="Kubicek C.P."/>
            <person name="Druzhinina I.S."/>
        </authorList>
    </citation>
    <scope>NUCLEOTIDE SEQUENCE [LARGE SCALE GENOMIC DNA]</scope>
    <source>
        <strain evidence="3 4">CBS 226.95</strain>
    </source>
</reference>
<dbReference type="RefSeq" id="XP_024768204.1">
    <property type="nucleotide sequence ID" value="XM_024914329.1"/>
</dbReference>
<evidence type="ECO:0000313" key="4">
    <source>
        <dbReference type="Proteomes" id="UP000241690"/>
    </source>
</evidence>
<keyword evidence="2" id="KW-1133">Transmembrane helix</keyword>
<feature type="transmembrane region" description="Helical" evidence="2">
    <location>
        <begin position="37"/>
        <end position="66"/>
    </location>
</feature>
<feature type="compositionally biased region" description="Basic and acidic residues" evidence="1">
    <location>
        <begin position="133"/>
        <end position="146"/>
    </location>
</feature>
<dbReference type="AlphaFoldDB" id="A0A2T3ZUP3"/>
<dbReference type="EMBL" id="KZ679698">
    <property type="protein sequence ID" value="PTB48527.1"/>
    <property type="molecule type" value="Genomic_DNA"/>
</dbReference>
<keyword evidence="2" id="KW-0472">Membrane</keyword>
<accession>A0A2T3ZUP3</accession>
<keyword evidence="4" id="KW-1185">Reference proteome</keyword>
<dbReference type="Proteomes" id="UP000241690">
    <property type="component" value="Unassembled WGS sequence"/>
</dbReference>
<name>A0A2T3ZUP3_TRIHA</name>
<evidence type="ECO:0000256" key="2">
    <source>
        <dbReference type="SAM" id="Phobius"/>
    </source>
</evidence>
<gene>
    <name evidence="3" type="ORF">M431DRAFT_325061</name>
</gene>
<proteinExistence type="predicted"/>
<dbReference type="GeneID" id="36622894"/>
<organism evidence="3 4">
    <name type="scientific">Trichoderma harzianum CBS 226.95</name>
    <dbReference type="NCBI Taxonomy" id="983964"/>
    <lineage>
        <taxon>Eukaryota</taxon>
        <taxon>Fungi</taxon>
        <taxon>Dikarya</taxon>
        <taxon>Ascomycota</taxon>
        <taxon>Pezizomycotina</taxon>
        <taxon>Sordariomycetes</taxon>
        <taxon>Hypocreomycetidae</taxon>
        <taxon>Hypocreales</taxon>
        <taxon>Hypocreaceae</taxon>
        <taxon>Trichoderma</taxon>
    </lineage>
</organism>